<organism evidence="2 3">
    <name type="scientific">Fictibacillus arsenicus</name>
    <dbReference type="NCBI Taxonomy" id="255247"/>
    <lineage>
        <taxon>Bacteria</taxon>
        <taxon>Bacillati</taxon>
        <taxon>Bacillota</taxon>
        <taxon>Bacilli</taxon>
        <taxon>Bacillales</taxon>
        <taxon>Fictibacillaceae</taxon>
        <taxon>Fictibacillus</taxon>
    </lineage>
</organism>
<keyword evidence="1" id="KW-0472">Membrane</keyword>
<dbReference type="STRING" id="255247.ABE41_007305"/>
<keyword evidence="3" id="KW-1185">Reference proteome</keyword>
<dbReference type="KEGG" id="far:ABE41_007305"/>
<proteinExistence type="predicted"/>
<reference evidence="2 3" key="1">
    <citation type="submission" date="2016-08" db="EMBL/GenBank/DDBJ databases">
        <title>Complete genome sequence of Fictibacillus arsenicus G25-54, a strain with toxicity to nematodes and a potential arsenic-resistance activity.</title>
        <authorList>
            <person name="Zheng Z."/>
        </authorList>
    </citation>
    <scope>NUCLEOTIDE SEQUENCE [LARGE SCALE GENOMIC DNA]</scope>
    <source>
        <strain evidence="2 3">G25-54</strain>
    </source>
</reference>
<gene>
    <name evidence="2" type="ORF">ABE41_007305</name>
</gene>
<evidence type="ECO:0000256" key="1">
    <source>
        <dbReference type="SAM" id="Phobius"/>
    </source>
</evidence>
<dbReference type="Proteomes" id="UP000077412">
    <property type="component" value="Chromosome"/>
</dbReference>
<feature type="transmembrane region" description="Helical" evidence="1">
    <location>
        <begin position="6"/>
        <end position="26"/>
    </location>
</feature>
<dbReference type="OrthoDB" id="2973428at2"/>
<protein>
    <submittedName>
        <fullName evidence="2">Uncharacterized protein</fullName>
    </submittedName>
</protein>
<evidence type="ECO:0000313" key="3">
    <source>
        <dbReference type="Proteomes" id="UP000077412"/>
    </source>
</evidence>
<dbReference type="AlphaFoldDB" id="A0A1B1Z348"/>
<sequence length="140" mass="16451">MKKLRYAIGFFILTFFLVLLIMKLTFQQLIPDSHRAFIEEKGWDLSFYYPKKEPFTIPDYPEPLETFSLAGVDFTGLEKTKITRHRYRLEQKCDTRNLEAVILSGENKIIGSYIEVSDTVPGVAEMVEKEDFMNRDYCFN</sequence>
<evidence type="ECO:0000313" key="2">
    <source>
        <dbReference type="EMBL" id="ANX11811.1"/>
    </source>
</evidence>
<accession>A0A1B1Z348</accession>
<dbReference type="RefSeq" id="WP_066288209.1">
    <property type="nucleotide sequence ID" value="NZ_CP016761.1"/>
</dbReference>
<keyword evidence="1" id="KW-0812">Transmembrane</keyword>
<keyword evidence="1" id="KW-1133">Transmembrane helix</keyword>
<name>A0A1B1Z348_9BACL</name>
<dbReference type="EMBL" id="CP016761">
    <property type="protein sequence ID" value="ANX11811.1"/>
    <property type="molecule type" value="Genomic_DNA"/>
</dbReference>